<sequence>MSHLFSACASIKLSQPTSVAPMYDTVADFPVYAVVDKTKKKPHPPNVNDNVQYAVIEVVKPPHGNSHMKPVESSATTTEYATINFTPTYNAVKGTLV</sequence>
<evidence type="ECO:0000313" key="1">
    <source>
        <dbReference type="Ensembl" id="ENSLLEP00000017657.1"/>
    </source>
</evidence>
<keyword evidence="2" id="KW-1185">Reference proteome</keyword>
<dbReference type="Proteomes" id="UP000694569">
    <property type="component" value="Unplaced"/>
</dbReference>
<name>A0A8C5MQI6_9ANUR</name>
<dbReference type="OrthoDB" id="8846498at2759"/>
<protein>
    <submittedName>
        <fullName evidence="1">Uncharacterized protein</fullName>
    </submittedName>
</protein>
<dbReference type="GeneTree" id="ENSGT01010000230262"/>
<dbReference type="AlphaFoldDB" id="A0A8C5MQI6"/>
<reference evidence="1" key="2">
    <citation type="submission" date="2025-09" db="UniProtKB">
        <authorList>
            <consortium name="Ensembl"/>
        </authorList>
    </citation>
    <scope>IDENTIFICATION</scope>
</reference>
<organism evidence="1 2">
    <name type="scientific">Leptobrachium leishanense</name>
    <name type="common">Leishan spiny toad</name>
    <dbReference type="NCBI Taxonomy" id="445787"/>
    <lineage>
        <taxon>Eukaryota</taxon>
        <taxon>Metazoa</taxon>
        <taxon>Chordata</taxon>
        <taxon>Craniata</taxon>
        <taxon>Vertebrata</taxon>
        <taxon>Euteleostomi</taxon>
        <taxon>Amphibia</taxon>
        <taxon>Batrachia</taxon>
        <taxon>Anura</taxon>
        <taxon>Pelobatoidea</taxon>
        <taxon>Megophryidae</taxon>
        <taxon>Leptobrachium</taxon>
    </lineage>
</organism>
<dbReference type="Ensembl" id="ENSLLET00000018340.1">
    <property type="protein sequence ID" value="ENSLLEP00000017657.1"/>
    <property type="gene ID" value="ENSLLEG00000011216.1"/>
</dbReference>
<accession>A0A8C5MQI6</accession>
<evidence type="ECO:0000313" key="2">
    <source>
        <dbReference type="Proteomes" id="UP000694569"/>
    </source>
</evidence>
<reference evidence="1" key="1">
    <citation type="submission" date="2025-08" db="UniProtKB">
        <authorList>
            <consortium name="Ensembl"/>
        </authorList>
    </citation>
    <scope>IDENTIFICATION</scope>
</reference>
<proteinExistence type="predicted"/>